<dbReference type="GO" id="GO:0016491">
    <property type="term" value="F:oxidoreductase activity"/>
    <property type="evidence" value="ECO:0007669"/>
    <property type="project" value="InterPro"/>
</dbReference>
<dbReference type="NCBIfam" id="TIGR00026">
    <property type="entry name" value="hi_GC_TIGR00026"/>
    <property type="match status" value="1"/>
</dbReference>
<dbReference type="SUPFAM" id="SSF50475">
    <property type="entry name" value="FMN-binding split barrel"/>
    <property type="match status" value="1"/>
</dbReference>
<dbReference type="Proteomes" id="UP000275456">
    <property type="component" value="Unassembled WGS sequence"/>
</dbReference>
<comment type="catalytic activity">
    <reaction evidence="2">
        <text>oxidized coenzyme F420-(gamma-L-Glu)(n) + a quinol + H(+) = reduced coenzyme F420-(gamma-L-Glu)(n) + a quinone</text>
        <dbReference type="Rhea" id="RHEA:39663"/>
        <dbReference type="Rhea" id="RHEA-COMP:12939"/>
        <dbReference type="Rhea" id="RHEA-COMP:14378"/>
        <dbReference type="ChEBI" id="CHEBI:15378"/>
        <dbReference type="ChEBI" id="CHEBI:24646"/>
        <dbReference type="ChEBI" id="CHEBI:132124"/>
        <dbReference type="ChEBI" id="CHEBI:133980"/>
        <dbReference type="ChEBI" id="CHEBI:139511"/>
    </reaction>
</comment>
<protein>
    <submittedName>
        <fullName evidence="3">Deazaflavin-dependent oxidoreductase (Nitroreductase family)</fullName>
    </submittedName>
</protein>
<accession>A0A3N2AQJ1</accession>
<evidence type="ECO:0000313" key="3">
    <source>
        <dbReference type="EMBL" id="ROR65304.1"/>
    </source>
</evidence>
<organism evidence="3 4">
    <name type="scientific">Agrococcus jenensis</name>
    <dbReference type="NCBI Taxonomy" id="46353"/>
    <lineage>
        <taxon>Bacteria</taxon>
        <taxon>Bacillati</taxon>
        <taxon>Actinomycetota</taxon>
        <taxon>Actinomycetes</taxon>
        <taxon>Micrococcales</taxon>
        <taxon>Microbacteriaceae</taxon>
        <taxon>Agrococcus</taxon>
    </lineage>
</organism>
<dbReference type="Gene3D" id="2.30.110.10">
    <property type="entry name" value="Electron Transport, Fmn-binding Protein, Chain A"/>
    <property type="match status" value="1"/>
</dbReference>
<keyword evidence="4" id="KW-1185">Reference proteome</keyword>
<sequence>MANPVLRALRRIAAPVSRTRWFRRVGPRALPVAERLLRRATGGRLVVSGILVPSLVLQTTGARSGQPRSSELMYTPDGRGGAIVAGTSFARAAHPAWTANLAAHPDAEVVVRGRRFRVHAELVRDAEREATWARIERQWPGYRQYERDSGRTVRLFRLTTGAVPSPFDGRLWGRLRG</sequence>
<dbReference type="PANTHER" id="PTHR39428:SF1">
    <property type="entry name" value="F420H(2)-DEPENDENT QUINONE REDUCTASE RV1261C"/>
    <property type="match status" value="1"/>
</dbReference>
<dbReference type="Pfam" id="PF04075">
    <property type="entry name" value="F420H2_quin_red"/>
    <property type="match status" value="1"/>
</dbReference>
<dbReference type="InterPro" id="IPR012349">
    <property type="entry name" value="Split_barrel_FMN-bd"/>
</dbReference>
<dbReference type="RefSeq" id="WP_245989730.1">
    <property type="nucleotide sequence ID" value="NZ_RKHJ01000001.1"/>
</dbReference>
<evidence type="ECO:0000313" key="4">
    <source>
        <dbReference type="Proteomes" id="UP000275456"/>
    </source>
</evidence>
<evidence type="ECO:0000256" key="1">
    <source>
        <dbReference type="ARBA" id="ARBA00008710"/>
    </source>
</evidence>
<evidence type="ECO:0000256" key="2">
    <source>
        <dbReference type="ARBA" id="ARBA00049106"/>
    </source>
</evidence>
<dbReference type="AlphaFoldDB" id="A0A3N2AQJ1"/>
<reference evidence="3 4" key="1">
    <citation type="submission" date="2018-11" db="EMBL/GenBank/DDBJ databases">
        <title>Sequencing the genomes of 1000 actinobacteria strains.</title>
        <authorList>
            <person name="Klenk H.-P."/>
        </authorList>
    </citation>
    <scope>NUCLEOTIDE SEQUENCE [LARGE SCALE GENOMIC DNA]</scope>
    <source>
        <strain evidence="3 4">DSM 9580</strain>
    </source>
</reference>
<dbReference type="PANTHER" id="PTHR39428">
    <property type="entry name" value="F420H(2)-DEPENDENT QUINONE REDUCTASE RV1261C"/>
    <property type="match status" value="1"/>
</dbReference>
<gene>
    <name evidence="3" type="ORF">EDD26_0670</name>
</gene>
<name>A0A3N2AQJ1_9MICO</name>
<dbReference type="EMBL" id="RKHJ01000001">
    <property type="protein sequence ID" value="ROR65304.1"/>
    <property type="molecule type" value="Genomic_DNA"/>
</dbReference>
<proteinExistence type="inferred from homology"/>
<comment type="caution">
    <text evidence="3">The sequence shown here is derived from an EMBL/GenBank/DDBJ whole genome shotgun (WGS) entry which is preliminary data.</text>
</comment>
<dbReference type="InterPro" id="IPR004378">
    <property type="entry name" value="F420H2_quin_Rdtase"/>
</dbReference>
<comment type="similarity">
    <text evidence="1">Belongs to the F420H(2)-dependent quinone reductase family.</text>
</comment>